<organism evidence="8 9">
    <name type="scientific">Thioalkalivibrio halophilus</name>
    <dbReference type="NCBI Taxonomy" id="252474"/>
    <lineage>
        <taxon>Bacteria</taxon>
        <taxon>Pseudomonadati</taxon>
        <taxon>Pseudomonadota</taxon>
        <taxon>Gammaproteobacteria</taxon>
        <taxon>Chromatiales</taxon>
        <taxon>Ectothiorhodospiraceae</taxon>
        <taxon>Thioalkalivibrio</taxon>
    </lineage>
</organism>
<dbReference type="Gene3D" id="2.30.30.240">
    <property type="entry name" value="PRC-barrel domain"/>
    <property type="match status" value="1"/>
</dbReference>
<dbReference type="SUPFAM" id="SSF50447">
    <property type="entry name" value="Translation proteins"/>
    <property type="match status" value="1"/>
</dbReference>
<keyword evidence="3 5" id="KW-0698">rRNA processing</keyword>
<dbReference type="GO" id="GO:0043022">
    <property type="term" value="F:ribosome binding"/>
    <property type="evidence" value="ECO:0007669"/>
    <property type="project" value="InterPro"/>
</dbReference>
<dbReference type="GO" id="GO:0042274">
    <property type="term" value="P:ribosomal small subunit biogenesis"/>
    <property type="evidence" value="ECO:0007669"/>
    <property type="project" value="UniProtKB-UniRule"/>
</dbReference>
<dbReference type="Gene3D" id="2.40.30.60">
    <property type="entry name" value="RimM"/>
    <property type="match status" value="1"/>
</dbReference>
<dbReference type="GO" id="GO:0005737">
    <property type="term" value="C:cytoplasm"/>
    <property type="evidence" value="ECO:0007669"/>
    <property type="project" value="UniProtKB-SubCell"/>
</dbReference>
<protein>
    <recommendedName>
        <fullName evidence="5">Ribosome maturation factor RimM</fullName>
    </recommendedName>
</protein>
<evidence type="ECO:0000259" key="7">
    <source>
        <dbReference type="Pfam" id="PF24986"/>
    </source>
</evidence>
<dbReference type="InterPro" id="IPR002676">
    <property type="entry name" value="RimM_N"/>
</dbReference>
<dbReference type="EMBL" id="MUZR01000051">
    <property type="protein sequence ID" value="OOC09370.1"/>
    <property type="molecule type" value="Genomic_DNA"/>
</dbReference>
<dbReference type="NCBIfam" id="TIGR02273">
    <property type="entry name" value="16S_RimM"/>
    <property type="match status" value="1"/>
</dbReference>
<dbReference type="SUPFAM" id="SSF50346">
    <property type="entry name" value="PRC-barrel domain"/>
    <property type="match status" value="1"/>
</dbReference>
<dbReference type="HAMAP" id="MF_00014">
    <property type="entry name" value="Ribosome_mat_RimM"/>
    <property type="match status" value="1"/>
</dbReference>
<feature type="domain" description="Ribosome maturation factor RimM PRC barrel" evidence="7">
    <location>
        <begin position="102"/>
        <end position="166"/>
    </location>
</feature>
<keyword evidence="1 5" id="KW-0963">Cytoplasm</keyword>
<dbReference type="RefSeq" id="WP_077244723.1">
    <property type="nucleotide sequence ID" value="NZ_MUZR01000051.1"/>
</dbReference>
<keyword evidence="2 5" id="KW-0690">Ribosome biogenesis</keyword>
<dbReference type="Pfam" id="PF01782">
    <property type="entry name" value="RimM"/>
    <property type="match status" value="1"/>
</dbReference>
<dbReference type="OrthoDB" id="9783509at2"/>
<name>A0A1V2ZW72_9GAMM</name>
<comment type="similarity">
    <text evidence="5">Belongs to the RimM family.</text>
</comment>
<dbReference type="GO" id="GO:0006364">
    <property type="term" value="P:rRNA processing"/>
    <property type="evidence" value="ECO:0007669"/>
    <property type="project" value="UniProtKB-UniRule"/>
</dbReference>
<dbReference type="InterPro" id="IPR009000">
    <property type="entry name" value="Transl_B-barrel_sf"/>
</dbReference>
<evidence type="ECO:0000256" key="5">
    <source>
        <dbReference type="HAMAP-Rule" id="MF_00014"/>
    </source>
</evidence>
<keyword evidence="9" id="KW-1185">Reference proteome</keyword>
<keyword evidence="4 5" id="KW-0143">Chaperone</keyword>
<dbReference type="PANTHER" id="PTHR33692">
    <property type="entry name" value="RIBOSOME MATURATION FACTOR RIMM"/>
    <property type="match status" value="1"/>
</dbReference>
<reference evidence="8 9" key="1">
    <citation type="submission" date="2017-02" db="EMBL/GenBank/DDBJ databases">
        <title>Genomic diversity within the haloalkaliphilic genus Thioalkalivibrio.</title>
        <authorList>
            <person name="Ahn A.-C."/>
            <person name="Meier-Kolthoff J."/>
            <person name="Overmars L."/>
            <person name="Richter M."/>
            <person name="Woyke T."/>
            <person name="Sorokin D.Y."/>
            <person name="Muyzer G."/>
        </authorList>
    </citation>
    <scope>NUCLEOTIDE SEQUENCE [LARGE SCALE GENOMIC DNA]</scope>
    <source>
        <strain evidence="8 9">HL17</strain>
    </source>
</reference>
<comment type="caution">
    <text evidence="8">The sequence shown here is derived from an EMBL/GenBank/DDBJ whole genome shotgun (WGS) entry which is preliminary data.</text>
</comment>
<comment type="domain">
    <text evidence="5">The PRC barrel domain binds ribosomal protein uS19.</text>
</comment>
<gene>
    <name evidence="5" type="primary">rimM</name>
    <name evidence="8" type="ORF">B1A74_11535</name>
</gene>
<evidence type="ECO:0000256" key="3">
    <source>
        <dbReference type="ARBA" id="ARBA00022552"/>
    </source>
</evidence>
<evidence type="ECO:0000256" key="1">
    <source>
        <dbReference type="ARBA" id="ARBA00022490"/>
    </source>
</evidence>
<sequence length="169" mass="18808">MSEAGERIRVGRVSGVYGVRGWVRIFSETEPRDAITGFPRLWMKQAEGWRLVEIESGRAHGPGVVIRFAGVADRDAAYGLMGAELAIEREWLPPAEEGEYYWADLQGLSVEHGDGTPLGTVTGFMETGANDVMVVSGERERLIPWVQGPYILEVDLEGGRIRVDWDPEY</sequence>
<evidence type="ECO:0000313" key="9">
    <source>
        <dbReference type="Proteomes" id="UP000189177"/>
    </source>
</evidence>
<dbReference type="GO" id="GO:0005840">
    <property type="term" value="C:ribosome"/>
    <property type="evidence" value="ECO:0007669"/>
    <property type="project" value="InterPro"/>
</dbReference>
<dbReference type="AlphaFoldDB" id="A0A1V2ZW72"/>
<dbReference type="Proteomes" id="UP000189177">
    <property type="component" value="Unassembled WGS sequence"/>
</dbReference>
<feature type="domain" description="RimM N-terminal" evidence="6">
    <location>
        <begin position="10"/>
        <end position="90"/>
    </location>
</feature>
<proteinExistence type="inferred from homology"/>
<dbReference type="STRING" id="252474.B1A74_11535"/>
<comment type="subunit">
    <text evidence="5">Binds ribosomal protein uS19.</text>
</comment>
<evidence type="ECO:0000256" key="4">
    <source>
        <dbReference type="ARBA" id="ARBA00023186"/>
    </source>
</evidence>
<dbReference type="InterPro" id="IPR011033">
    <property type="entry name" value="PRC_barrel-like_sf"/>
</dbReference>
<evidence type="ECO:0000313" key="8">
    <source>
        <dbReference type="EMBL" id="OOC09370.1"/>
    </source>
</evidence>
<accession>A0A1V2ZW72</accession>
<dbReference type="InterPro" id="IPR056792">
    <property type="entry name" value="PRC_RimM"/>
</dbReference>
<dbReference type="InterPro" id="IPR036976">
    <property type="entry name" value="RimM_N_sf"/>
</dbReference>
<comment type="subcellular location">
    <subcellularLocation>
        <location evidence="5">Cytoplasm</location>
    </subcellularLocation>
</comment>
<evidence type="ECO:0000259" key="6">
    <source>
        <dbReference type="Pfam" id="PF01782"/>
    </source>
</evidence>
<comment type="function">
    <text evidence="5">An accessory protein needed during the final step in the assembly of 30S ribosomal subunit, possibly for assembly of the head region. Essential for efficient processing of 16S rRNA. May be needed both before and after RbfA during the maturation of 16S rRNA. It has affinity for free ribosomal 30S subunits but not for 70S ribosomes.</text>
</comment>
<dbReference type="PANTHER" id="PTHR33692:SF1">
    <property type="entry name" value="RIBOSOME MATURATION FACTOR RIMM"/>
    <property type="match status" value="1"/>
</dbReference>
<dbReference type="InterPro" id="IPR011961">
    <property type="entry name" value="RimM"/>
</dbReference>
<dbReference type="Pfam" id="PF24986">
    <property type="entry name" value="PRC_RimM"/>
    <property type="match status" value="1"/>
</dbReference>
<evidence type="ECO:0000256" key="2">
    <source>
        <dbReference type="ARBA" id="ARBA00022517"/>
    </source>
</evidence>